<evidence type="ECO:0000313" key="2">
    <source>
        <dbReference type="Proteomes" id="UP000053676"/>
    </source>
</evidence>
<keyword evidence="2" id="KW-1185">Reference proteome</keyword>
<name>W2TWW9_NECAM</name>
<sequence length="131" mass="14649">MKLVRRSDVFDCAYLGRARDMDSTGPQSHLVSAMSASAIHTTNIQGGVDELSEKQLTPEVLQILMTFLRKNGLSETEEALSKEANNLLVMSEDVARYCKRIPAPYEELVYKLERLGTAQQAHADSYVQLLM</sequence>
<protein>
    <submittedName>
        <fullName evidence="1">LisH</fullName>
    </submittedName>
</protein>
<dbReference type="InterPro" id="IPR006594">
    <property type="entry name" value="LisH"/>
</dbReference>
<gene>
    <name evidence="1" type="ORF">NECAME_01458</name>
</gene>
<dbReference type="OrthoDB" id="10266330at2759"/>
<dbReference type="STRING" id="51031.W2TWW9"/>
<dbReference type="AlphaFoldDB" id="W2TWW9"/>
<dbReference type="KEGG" id="nai:NECAME_01458"/>
<dbReference type="Proteomes" id="UP000053676">
    <property type="component" value="Unassembled WGS sequence"/>
</dbReference>
<organism evidence="1 2">
    <name type="scientific">Necator americanus</name>
    <name type="common">Human hookworm</name>
    <dbReference type="NCBI Taxonomy" id="51031"/>
    <lineage>
        <taxon>Eukaryota</taxon>
        <taxon>Metazoa</taxon>
        <taxon>Ecdysozoa</taxon>
        <taxon>Nematoda</taxon>
        <taxon>Chromadorea</taxon>
        <taxon>Rhabditida</taxon>
        <taxon>Rhabditina</taxon>
        <taxon>Rhabditomorpha</taxon>
        <taxon>Strongyloidea</taxon>
        <taxon>Ancylostomatidae</taxon>
        <taxon>Bunostominae</taxon>
        <taxon>Necator</taxon>
    </lineage>
</organism>
<reference evidence="2" key="1">
    <citation type="journal article" date="2014" name="Nat. Genet.">
        <title>Genome of the human hookworm Necator americanus.</title>
        <authorList>
            <person name="Tang Y.T."/>
            <person name="Gao X."/>
            <person name="Rosa B.A."/>
            <person name="Abubucker S."/>
            <person name="Hallsworth-Pepin K."/>
            <person name="Martin J."/>
            <person name="Tyagi R."/>
            <person name="Heizer E."/>
            <person name="Zhang X."/>
            <person name="Bhonagiri-Palsikar V."/>
            <person name="Minx P."/>
            <person name="Warren W.C."/>
            <person name="Wang Q."/>
            <person name="Zhan B."/>
            <person name="Hotez P.J."/>
            <person name="Sternberg P.W."/>
            <person name="Dougall A."/>
            <person name="Gaze S.T."/>
            <person name="Mulvenna J."/>
            <person name="Sotillo J."/>
            <person name="Ranganathan S."/>
            <person name="Rabelo E.M."/>
            <person name="Wilson R.K."/>
            <person name="Felgner P.L."/>
            <person name="Bethony J."/>
            <person name="Hawdon J.M."/>
            <person name="Gasser R.B."/>
            <person name="Loukas A."/>
            <person name="Mitreva M."/>
        </authorList>
    </citation>
    <scope>NUCLEOTIDE SEQUENCE [LARGE SCALE GENOMIC DNA]</scope>
</reference>
<accession>W2TWW9</accession>
<dbReference type="PROSITE" id="PS50896">
    <property type="entry name" value="LISH"/>
    <property type="match status" value="1"/>
</dbReference>
<evidence type="ECO:0000313" key="1">
    <source>
        <dbReference type="EMBL" id="ETN85566.1"/>
    </source>
</evidence>
<dbReference type="EMBL" id="KI657713">
    <property type="protein sequence ID" value="ETN85566.1"/>
    <property type="molecule type" value="Genomic_DNA"/>
</dbReference>
<proteinExistence type="predicted"/>